<dbReference type="RefSeq" id="WP_013115710.1">
    <property type="nucleotide sequence ID" value="NC_014151.1"/>
</dbReference>
<dbReference type="AlphaFoldDB" id="D5UHV2"/>
<keyword evidence="2" id="KW-1185">Reference proteome</keyword>
<evidence type="ECO:0000313" key="2">
    <source>
        <dbReference type="Proteomes" id="UP000000849"/>
    </source>
</evidence>
<name>D5UHV2_CELFN</name>
<sequence length="207" mass="22544">MTTELLVLHAVRILGFADDAAVARRFALDPATTGELLLDAQASGLVDRAQFADLAGWSLTARGRARGEALLADELDRAGARATVRDVHRAFLPLNARLRQACTDWQLRPVPTDALAANDHTDAAWDVRVLDDLAAVELGLAPLAARLADVLPRFAGYDDRFAAARRRAAAGDGRWVDATDVDSCHRVWFELHEDLVATLGLDRRTET</sequence>
<dbReference type="OrthoDB" id="3568381at2"/>
<gene>
    <name evidence="1" type="ordered locus">Cfla_0461</name>
</gene>
<dbReference type="STRING" id="446466.Cfla_0461"/>
<dbReference type="eggNOG" id="ENOG502ZK49">
    <property type="taxonomic scope" value="Bacteria"/>
</dbReference>
<dbReference type="EMBL" id="CP001964">
    <property type="protein sequence ID" value="ADG73376.1"/>
    <property type="molecule type" value="Genomic_DNA"/>
</dbReference>
<protein>
    <submittedName>
        <fullName evidence="1">Putative transcriptional regulator</fullName>
    </submittedName>
</protein>
<organism evidence="1 2">
    <name type="scientific">Cellulomonas flavigena (strain ATCC 482 / DSM 20109 / BCRC 11376 / JCM 18109 / NBRC 3775 / NCIMB 8073 / NRS 134)</name>
    <dbReference type="NCBI Taxonomy" id="446466"/>
    <lineage>
        <taxon>Bacteria</taxon>
        <taxon>Bacillati</taxon>
        <taxon>Actinomycetota</taxon>
        <taxon>Actinomycetes</taxon>
        <taxon>Micrococcales</taxon>
        <taxon>Cellulomonadaceae</taxon>
        <taxon>Cellulomonas</taxon>
    </lineage>
</organism>
<dbReference type="Proteomes" id="UP000000849">
    <property type="component" value="Chromosome"/>
</dbReference>
<evidence type="ECO:0000313" key="1">
    <source>
        <dbReference type="EMBL" id="ADG73376.1"/>
    </source>
</evidence>
<proteinExistence type="predicted"/>
<accession>D5UHV2</accession>
<dbReference type="KEGG" id="cfl:Cfla_0461"/>
<dbReference type="HOGENOM" id="CLU_110202_0_0_11"/>
<reference evidence="1 2" key="1">
    <citation type="journal article" date="2010" name="Stand. Genomic Sci.">
        <title>Complete genome sequence of Cellulomonas flavigena type strain (134).</title>
        <authorList>
            <person name="Abt B."/>
            <person name="Foster B."/>
            <person name="Lapidus A."/>
            <person name="Clum A."/>
            <person name="Sun H."/>
            <person name="Pukall R."/>
            <person name="Lucas S."/>
            <person name="Glavina Del Rio T."/>
            <person name="Nolan M."/>
            <person name="Tice H."/>
            <person name="Cheng J.F."/>
            <person name="Pitluck S."/>
            <person name="Liolios K."/>
            <person name="Ivanova N."/>
            <person name="Mavromatis K."/>
            <person name="Ovchinnikova G."/>
            <person name="Pati A."/>
            <person name="Goodwin L."/>
            <person name="Chen A."/>
            <person name="Palaniappan K."/>
            <person name="Land M."/>
            <person name="Hauser L."/>
            <person name="Chang Y.J."/>
            <person name="Jeffries C.D."/>
            <person name="Rohde M."/>
            <person name="Goker M."/>
            <person name="Woyke T."/>
            <person name="Bristow J."/>
            <person name="Eisen J.A."/>
            <person name="Markowitz V."/>
            <person name="Hugenholtz P."/>
            <person name="Kyrpides N.C."/>
            <person name="Klenk H.P."/>
        </authorList>
    </citation>
    <scope>NUCLEOTIDE SEQUENCE [LARGE SCALE GENOMIC DNA]</scope>
    <source>
        <strain evidence="2">ATCC 482 / DSM 20109 / BCRC 11376 / JCM 18109 / NBRC 3775 / NCIMB 8073 / NRS 134</strain>
    </source>
</reference>